<evidence type="ECO:0000313" key="8">
    <source>
        <dbReference type="RefSeq" id="XP_013379049.1"/>
    </source>
</evidence>
<proteinExistence type="predicted"/>
<dbReference type="PANTHER" id="PTHR23104">
    <property type="entry name" value="MULTIPLE COAGULATION FACTOR DEFICIENCY PROTEIN 2 NEURAL STEM CELL DERIVED NEURONAL SURVIVAL PROTEIN"/>
    <property type="match status" value="1"/>
</dbReference>
<dbReference type="Proteomes" id="UP000085678">
    <property type="component" value="Unplaced"/>
</dbReference>
<evidence type="ECO:0000313" key="9">
    <source>
        <dbReference type="RefSeq" id="XP_013395908.1"/>
    </source>
</evidence>
<sequence length="176" mass="20581">MKWLLLSAGLLLVGTVYGHGEHHQQPQGGGQNVRMHDAHHVNDAEHLKEHLDGKANVDFSKMSEQEIQFYYFKMHDYDHNNKLDGLELSKAMTHFHHENDPNNVQKALADEEISNMVETILREDDSSNDGYIDYTEFVTAQKRNQENARIHQQQQMDQHQQQQQQHMQQQQQPPHP</sequence>
<accession>A0A1S3H1N1</accession>
<evidence type="ECO:0000256" key="3">
    <source>
        <dbReference type="ARBA" id="ARBA00022837"/>
    </source>
</evidence>
<feature type="domain" description="EF-hand" evidence="6">
    <location>
        <begin position="112"/>
        <end position="147"/>
    </location>
</feature>
<evidence type="ECO:0000256" key="4">
    <source>
        <dbReference type="SAM" id="MobiDB-lite"/>
    </source>
</evidence>
<dbReference type="SUPFAM" id="SSF47473">
    <property type="entry name" value="EF-hand"/>
    <property type="match status" value="1"/>
</dbReference>
<dbReference type="GO" id="GO:0005509">
    <property type="term" value="F:calcium ion binding"/>
    <property type="evidence" value="ECO:0007669"/>
    <property type="project" value="InterPro"/>
</dbReference>
<evidence type="ECO:0000313" key="7">
    <source>
        <dbReference type="Proteomes" id="UP000085678"/>
    </source>
</evidence>
<keyword evidence="7" id="KW-1185">Reference proteome</keyword>
<dbReference type="PROSITE" id="PS50222">
    <property type="entry name" value="EF_HAND_2"/>
    <property type="match status" value="2"/>
</dbReference>
<evidence type="ECO:0000256" key="5">
    <source>
        <dbReference type="SAM" id="SignalP"/>
    </source>
</evidence>
<dbReference type="PANTHER" id="PTHR23104:SF17">
    <property type="entry name" value="EF-HAND DOMAIN-CONTAINING PROTEIN"/>
    <property type="match status" value="1"/>
</dbReference>
<dbReference type="PROSITE" id="PS00018">
    <property type="entry name" value="EF_HAND_1"/>
    <property type="match status" value="2"/>
</dbReference>
<dbReference type="KEGG" id="lak:106162992"/>
<dbReference type="GeneID" id="106150662"/>
<dbReference type="KEGG" id="lak:106150662"/>
<keyword evidence="1 5" id="KW-0732">Signal</keyword>
<dbReference type="InterPro" id="IPR052110">
    <property type="entry name" value="MCFD2-like"/>
</dbReference>
<keyword evidence="3" id="KW-0106">Calcium</keyword>
<feature type="region of interest" description="Disordered" evidence="4">
    <location>
        <begin position="145"/>
        <end position="176"/>
    </location>
</feature>
<dbReference type="OrthoDB" id="289247at2759"/>
<evidence type="ECO:0000256" key="2">
    <source>
        <dbReference type="ARBA" id="ARBA00022737"/>
    </source>
</evidence>
<name>A0A1S3H1N1_LINAN</name>
<evidence type="ECO:0000256" key="1">
    <source>
        <dbReference type="ARBA" id="ARBA00022729"/>
    </source>
</evidence>
<evidence type="ECO:0000259" key="6">
    <source>
        <dbReference type="PROSITE" id="PS50222"/>
    </source>
</evidence>
<feature type="chain" id="PRO_5014545688" evidence="5">
    <location>
        <begin position="19"/>
        <end position="176"/>
    </location>
</feature>
<dbReference type="GeneID" id="106162992"/>
<dbReference type="RefSeq" id="XP_013395908.1">
    <property type="nucleotide sequence ID" value="XM_013540454.1"/>
</dbReference>
<organism evidence="7 8">
    <name type="scientific">Lingula anatina</name>
    <name type="common">Brachiopod</name>
    <name type="synonym">Lingula unguis</name>
    <dbReference type="NCBI Taxonomy" id="7574"/>
    <lineage>
        <taxon>Eukaryota</taxon>
        <taxon>Metazoa</taxon>
        <taxon>Spiralia</taxon>
        <taxon>Lophotrochozoa</taxon>
        <taxon>Brachiopoda</taxon>
        <taxon>Linguliformea</taxon>
        <taxon>Lingulata</taxon>
        <taxon>Lingulida</taxon>
        <taxon>Linguloidea</taxon>
        <taxon>Lingulidae</taxon>
        <taxon>Lingula</taxon>
    </lineage>
</organism>
<dbReference type="AlphaFoldDB" id="A0A1S3H1N1"/>
<dbReference type="InterPro" id="IPR018247">
    <property type="entry name" value="EF_Hand_1_Ca_BS"/>
</dbReference>
<feature type="signal peptide" evidence="5">
    <location>
        <begin position="1"/>
        <end position="18"/>
    </location>
</feature>
<dbReference type="STRING" id="7574.A0A1S3H1N1"/>
<feature type="compositionally biased region" description="Low complexity" evidence="4">
    <location>
        <begin position="151"/>
        <end position="176"/>
    </location>
</feature>
<dbReference type="Gene3D" id="1.10.238.10">
    <property type="entry name" value="EF-hand"/>
    <property type="match status" value="1"/>
</dbReference>
<dbReference type="InterPro" id="IPR002048">
    <property type="entry name" value="EF_hand_dom"/>
</dbReference>
<dbReference type="RefSeq" id="XP_013379049.1">
    <property type="nucleotide sequence ID" value="XM_013523595.1"/>
</dbReference>
<feature type="domain" description="EF-hand" evidence="6">
    <location>
        <begin position="63"/>
        <end position="98"/>
    </location>
</feature>
<dbReference type="InterPro" id="IPR011992">
    <property type="entry name" value="EF-hand-dom_pair"/>
</dbReference>
<protein>
    <submittedName>
        <fullName evidence="8 9">Multiple coagulation factor deficiency protein 2-like</fullName>
    </submittedName>
</protein>
<gene>
    <name evidence="8" type="primary">LOC106150662</name>
    <name evidence="9" type="synonym">LOC106162992</name>
</gene>
<keyword evidence="2" id="KW-0677">Repeat</keyword>
<dbReference type="Pfam" id="PF13499">
    <property type="entry name" value="EF-hand_7"/>
    <property type="match status" value="1"/>
</dbReference>
<reference evidence="8 9" key="1">
    <citation type="submission" date="2025-04" db="UniProtKB">
        <authorList>
            <consortium name="RefSeq"/>
        </authorList>
    </citation>
    <scope>IDENTIFICATION</scope>
    <source>
        <tissue evidence="8 9">Gonads</tissue>
    </source>
</reference>